<accession>A0A0D3EB07</accession>
<protein>
    <submittedName>
        <fullName evidence="1">Uncharacterized protein</fullName>
    </submittedName>
</protein>
<sequence>MFLGKFRGTCPSGYSEEPVPRNIPRDMFLGIFRGTCPSVKSDENSEEHFVGGNIPTKFSLGIFRGDFRQTSDPRNFLGNLFPRNSVGKF</sequence>
<evidence type="ECO:0000313" key="2">
    <source>
        <dbReference type="Proteomes" id="UP000032141"/>
    </source>
</evidence>
<reference evidence="1" key="2">
    <citation type="submission" date="2015-03" db="UniProtKB">
        <authorList>
            <consortium name="EnsemblPlants"/>
        </authorList>
    </citation>
    <scope>IDENTIFICATION</scope>
</reference>
<dbReference type="EnsemblPlants" id="Bo9g117390.1">
    <property type="protein sequence ID" value="Bo9g117390.1"/>
    <property type="gene ID" value="Bo9g117390"/>
</dbReference>
<reference evidence="1 2" key="1">
    <citation type="journal article" date="2014" name="Genome Biol.">
        <title>Transcriptome and methylome profiling reveals relics of genome dominance in the mesopolyploid Brassica oleracea.</title>
        <authorList>
            <person name="Parkin I.A."/>
            <person name="Koh C."/>
            <person name="Tang H."/>
            <person name="Robinson S.J."/>
            <person name="Kagale S."/>
            <person name="Clarke W.E."/>
            <person name="Town C.D."/>
            <person name="Nixon J."/>
            <person name="Krishnakumar V."/>
            <person name="Bidwell S.L."/>
            <person name="Denoeud F."/>
            <person name="Belcram H."/>
            <person name="Links M.G."/>
            <person name="Just J."/>
            <person name="Clarke C."/>
            <person name="Bender T."/>
            <person name="Huebert T."/>
            <person name="Mason A.S."/>
            <person name="Pires J.C."/>
            <person name="Barker G."/>
            <person name="Moore J."/>
            <person name="Walley P.G."/>
            <person name="Manoli S."/>
            <person name="Batley J."/>
            <person name="Edwards D."/>
            <person name="Nelson M.N."/>
            <person name="Wang X."/>
            <person name="Paterson A.H."/>
            <person name="King G."/>
            <person name="Bancroft I."/>
            <person name="Chalhoub B."/>
            <person name="Sharpe A.G."/>
        </authorList>
    </citation>
    <scope>NUCLEOTIDE SEQUENCE</scope>
    <source>
        <strain evidence="1 2">cv. TO1000</strain>
    </source>
</reference>
<dbReference type="AlphaFoldDB" id="A0A0D3EB07"/>
<dbReference type="HOGENOM" id="CLU_085521_3_0_1"/>
<organism evidence="1 2">
    <name type="scientific">Brassica oleracea var. oleracea</name>
    <dbReference type="NCBI Taxonomy" id="109376"/>
    <lineage>
        <taxon>Eukaryota</taxon>
        <taxon>Viridiplantae</taxon>
        <taxon>Streptophyta</taxon>
        <taxon>Embryophyta</taxon>
        <taxon>Tracheophyta</taxon>
        <taxon>Spermatophyta</taxon>
        <taxon>Magnoliopsida</taxon>
        <taxon>eudicotyledons</taxon>
        <taxon>Gunneridae</taxon>
        <taxon>Pentapetalae</taxon>
        <taxon>rosids</taxon>
        <taxon>malvids</taxon>
        <taxon>Brassicales</taxon>
        <taxon>Brassicaceae</taxon>
        <taxon>Brassiceae</taxon>
        <taxon>Brassica</taxon>
    </lineage>
</organism>
<proteinExistence type="predicted"/>
<evidence type="ECO:0000313" key="1">
    <source>
        <dbReference type="EnsemblPlants" id="Bo9g117390.1"/>
    </source>
</evidence>
<dbReference type="Gramene" id="Bo9g117390.1">
    <property type="protein sequence ID" value="Bo9g117390.1"/>
    <property type="gene ID" value="Bo9g117390"/>
</dbReference>
<keyword evidence="2" id="KW-1185">Reference proteome</keyword>
<name>A0A0D3EB07_BRAOL</name>
<dbReference type="Proteomes" id="UP000032141">
    <property type="component" value="Chromosome C9"/>
</dbReference>